<dbReference type="Pfam" id="PF00211">
    <property type="entry name" value="Guanylate_cyc"/>
    <property type="match status" value="1"/>
</dbReference>
<dbReference type="CDD" id="cd07302">
    <property type="entry name" value="CHD"/>
    <property type="match status" value="1"/>
</dbReference>
<proteinExistence type="predicted"/>
<dbReference type="SMART" id="SM00065">
    <property type="entry name" value="GAF"/>
    <property type="match status" value="1"/>
</dbReference>
<comment type="caution">
    <text evidence="3">The sequence shown here is derived from an EMBL/GenBank/DDBJ whole genome shotgun (WGS) entry which is preliminary data.</text>
</comment>
<accession>A0ABR4N0J8</accession>
<dbReference type="SMART" id="SM00044">
    <property type="entry name" value="CYCc"/>
    <property type="match status" value="1"/>
</dbReference>
<organism evidence="3 4">
    <name type="scientific">Polyrhizophydium stewartii</name>
    <dbReference type="NCBI Taxonomy" id="2732419"/>
    <lineage>
        <taxon>Eukaryota</taxon>
        <taxon>Fungi</taxon>
        <taxon>Fungi incertae sedis</taxon>
        <taxon>Chytridiomycota</taxon>
        <taxon>Chytridiomycota incertae sedis</taxon>
        <taxon>Chytridiomycetes</taxon>
        <taxon>Rhizophydiales</taxon>
        <taxon>Rhizophydiales incertae sedis</taxon>
        <taxon>Polyrhizophydium</taxon>
    </lineage>
</organism>
<dbReference type="Proteomes" id="UP001527925">
    <property type="component" value="Unassembled WGS sequence"/>
</dbReference>
<dbReference type="InterPro" id="IPR050697">
    <property type="entry name" value="Adenylyl/Guanylyl_Cyclase_3/4"/>
</dbReference>
<feature type="region of interest" description="Disordered" evidence="1">
    <location>
        <begin position="31"/>
        <end position="55"/>
    </location>
</feature>
<dbReference type="Pfam" id="PF01590">
    <property type="entry name" value="GAF"/>
    <property type="match status" value="1"/>
</dbReference>
<keyword evidence="4" id="KW-1185">Reference proteome</keyword>
<dbReference type="GO" id="GO:0004114">
    <property type="term" value="F:3',5'-cyclic-nucleotide phosphodiesterase activity"/>
    <property type="evidence" value="ECO:0007669"/>
    <property type="project" value="UniProtKB-EC"/>
</dbReference>
<protein>
    <submittedName>
        <fullName evidence="3">cGMP-dependent 3',5'-cyclic phosphodiesterase</fullName>
        <ecNumber evidence="3">3.1.4.17</ecNumber>
    </submittedName>
</protein>
<dbReference type="EC" id="3.1.4.17" evidence="3"/>
<dbReference type="SUPFAM" id="SSF55781">
    <property type="entry name" value="GAF domain-like"/>
    <property type="match status" value="2"/>
</dbReference>
<gene>
    <name evidence="3" type="primary">PDE2A</name>
    <name evidence="3" type="ORF">HK105_207527</name>
</gene>
<keyword evidence="3" id="KW-0378">Hydrolase</keyword>
<evidence type="ECO:0000313" key="4">
    <source>
        <dbReference type="Proteomes" id="UP001527925"/>
    </source>
</evidence>
<sequence>MKRGEASVPSGATLEFFGASPRIERNVAFVPSKQGPGANHSPRAGGVGGARGGTSLKPRASALAPVLPKLGAGPLNLHFESSMTAPAATPPAELGSITFTTQDTSHSFVQHTWSMFSNMTDVQRNQLLKGIIGRCSSKQIEMICTCLNLRTIDTSLPGHQVPPKILPDEVAGKYAAIKHKNFVKSKQDRAQSQRSKTPIAEIFDEATRKALAEGTLSGFNSVVDSSNYMNSNIYIKLLNSNIDPDLIPKQLARAGPEGIRFLITFLSSRCKKLQSILLTMYNIALEIEMDKAMAMLLQCVLDATEARYACLYFTGNTAGKLVVRNNNWPDPRSNISIEEVFAGQIIFKGERVNVYNVKTAEFYTDAVAEAYQQVDAECVLSAPVFGDGMKVSGLIEVINKRIGNPFFNAEDEFMIKSLASLGTLLFNHANVKQSAIKKTDDIKVFLNTASMMTSEKTDMGDLLHVIMQTARELVTAERCSLFMLDRENEELWSTVAQGSAEIRFPMNKGIAGHVAMTGETLNIPDAYADSRFNRDVDMRTGFRTRNILCIPMFDQNQEIIGVTQVINKLPDTMCFTKEDEMQLASFSSLAASTIDKQLAFKNLHNHLQEMVRSRTFMSGMLQSVHSVAINNPERMFMTSMLSTMRLTSFEHWLGHDNAQLVDDITRVQTTLMPVCGRNYPFVIANQPPRFVNYFIRRISYDAEIDSLMEVRKTAASSRIHSSQQKKKLEEQIPEAPAVTGLLVILEEITSETSLEETLGKQMSPYLMHRLMDDRDKLSGETQRVTVLVADIRGFTAATEGLSPAKKVEYLNNFYETVADAARSEGGILNKMSGDSATVIFGLPYPSHDDTRRAVTAALKVRQAIDDLNKRHEETELPGIRVGIGLATGEALCGIVGPARLQEYTVIGEPIQLAHRLEETAKLYGTPIMTCESSREDVKELFHAREIDITTLRGVSSPMTLYEIMASSDHDLQHDVMTTLICFELGLSEYRAKNWQAAIMHFKKAIALSDDRPSRTFIERCKGLIDGKYEVPEEWDGVWTHTRL</sequence>
<dbReference type="Gene3D" id="3.30.450.40">
    <property type="match status" value="2"/>
</dbReference>
<feature type="domain" description="Guanylate cyclase" evidence="2">
    <location>
        <begin position="785"/>
        <end position="917"/>
    </location>
</feature>
<dbReference type="InterPro" id="IPR003018">
    <property type="entry name" value="GAF"/>
</dbReference>
<dbReference type="PROSITE" id="PS50125">
    <property type="entry name" value="GUANYLATE_CYCLASE_2"/>
    <property type="match status" value="1"/>
</dbReference>
<dbReference type="PANTHER" id="PTHR43081:SF1">
    <property type="entry name" value="ADENYLATE CYCLASE, TERMINAL-DIFFERENTIATION SPECIFIC"/>
    <property type="match status" value="1"/>
</dbReference>
<dbReference type="PANTHER" id="PTHR43081">
    <property type="entry name" value="ADENYLATE CYCLASE, TERMINAL-DIFFERENTIATION SPECIFIC-RELATED"/>
    <property type="match status" value="1"/>
</dbReference>
<dbReference type="InterPro" id="IPR029016">
    <property type="entry name" value="GAF-like_dom_sf"/>
</dbReference>
<evidence type="ECO:0000256" key="1">
    <source>
        <dbReference type="SAM" id="MobiDB-lite"/>
    </source>
</evidence>
<dbReference type="SUPFAM" id="SSF55073">
    <property type="entry name" value="Nucleotide cyclase"/>
    <property type="match status" value="1"/>
</dbReference>
<evidence type="ECO:0000259" key="2">
    <source>
        <dbReference type="PROSITE" id="PS50125"/>
    </source>
</evidence>
<evidence type="ECO:0000313" key="3">
    <source>
        <dbReference type="EMBL" id="KAL2912961.1"/>
    </source>
</evidence>
<dbReference type="Gene3D" id="3.30.70.1230">
    <property type="entry name" value="Nucleotide cyclase"/>
    <property type="match status" value="1"/>
</dbReference>
<reference evidence="3 4" key="1">
    <citation type="submission" date="2023-09" db="EMBL/GenBank/DDBJ databases">
        <title>Pangenome analysis of Batrachochytrium dendrobatidis and related Chytrids.</title>
        <authorList>
            <person name="Yacoub M.N."/>
            <person name="Stajich J.E."/>
            <person name="James T.Y."/>
        </authorList>
    </citation>
    <scope>NUCLEOTIDE SEQUENCE [LARGE SCALE GENOMIC DNA]</scope>
    <source>
        <strain evidence="3 4">JEL0888</strain>
    </source>
</reference>
<name>A0ABR4N0J8_9FUNG</name>
<dbReference type="InterPro" id="IPR029787">
    <property type="entry name" value="Nucleotide_cyclase"/>
</dbReference>
<dbReference type="EMBL" id="JADGIZ020000054">
    <property type="protein sequence ID" value="KAL2912961.1"/>
    <property type="molecule type" value="Genomic_DNA"/>
</dbReference>
<dbReference type="InterPro" id="IPR001054">
    <property type="entry name" value="A/G_cyclase"/>
</dbReference>